<dbReference type="SUPFAM" id="SSF47413">
    <property type="entry name" value="lambda repressor-like DNA-binding domains"/>
    <property type="match status" value="1"/>
</dbReference>
<sequence length="108" mass="11276">MSRLKPLPPPPDLIASDTKAFGASIRAARRGAHMTLTEASLLLGVARQTLTNLETAKSSVSLDTALRAAREFGVSILAVPGGQREGVRRALASMTAPDDAQNAPSPDK</sequence>
<evidence type="ECO:0000259" key="1">
    <source>
        <dbReference type="PROSITE" id="PS50943"/>
    </source>
</evidence>
<dbReference type="OrthoDB" id="9156307at2"/>
<comment type="caution">
    <text evidence="2">The sequence shown here is derived from an EMBL/GenBank/DDBJ whole genome shotgun (WGS) entry which is preliminary data.</text>
</comment>
<dbReference type="PROSITE" id="PS50943">
    <property type="entry name" value="HTH_CROC1"/>
    <property type="match status" value="1"/>
</dbReference>
<dbReference type="InterPro" id="IPR001387">
    <property type="entry name" value="Cro/C1-type_HTH"/>
</dbReference>
<gene>
    <name evidence="2" type="ORF">GHT07_03345</name>
</gene>
<keyword evidence="3" id="KW-1185">Reference proteome</keyword>
<evidence type="ECO:0000313" key="3">
    <source>
        <dbReference type="Proteomes" id="UP000487350"/>
    </source>
</evidence>
<accession>A0A844B3M9</accession>
<reference evidence="2 3" key="1">
    <citation type="submission" date="2019-11" db="EMBL/GenBank/DDBJ databases">
        <title>Caenimonas koreensis gen. nov., sp. nov., isolated from activated sludge.</title>
        <authorList>
            <person name="Seung H.R."/>
        </authorList>
    </citation>
    <scope>NUCLEOTIDE SEQUENCE [LARGE SCALE GENOMIC DNA]</scope>
    <source>
        <strain evidence="2 3">EMB320</strain>
    </source>
</reference>
<feature type="domain" description="HTH cro/C1-type" evidence="1">
    <location>
        <begin position="25"/>
        <end position="79"/>
    </location>
</feature>
<dbReference type="Proteomes" id="UP000487350">
    <property type="component" value="Unassembled WGS sequence"/>
</dbReference>
<dbReference type="SMART" id="SM00530">
    <property type="entry name" value="HTH_XRE"/>
    <property type="match status" value="1"/>
</dbReference>
<dbReference type="CDD" id="cd00093">
    <property type="entry name" value="HTH_XRE"/>
    <property type="match status" value="1"/>
</dbReference>
<dbReference type="AlphaFoldDB" id="A0A844B3M9"/>
<dbReference type="InterPro" id="IPR010982">
    <property type="entry name" value="Lambda_DNA-bd_dom_sf"/>
</dbReference>
<dbReference type="RefSeq" id="WP_153583632.1">
    <property type="nucleotide sequence ID" value="NZ_WJBU01000002.1"/>
</dbReference>
<dbReference type="EMBL" id="WJBU01000002">
    <property type="protein sequence ID" value="MRD46299.1"/>
    <property type="molecule type" value="Genomic_DNA"/>
</dbReference>
<evidence type="ECO:0000313" key="2">
    <source>
        <dbReference type="EMBL" id="MRD46299.1"/>
    </source>
</evidence>
<organism evidence="2 3">
    <name type="scientific">Caenimonas koreensis DSM 17982</name>
    <dbReference type="NCBI Taxonomy" id="1121255"/>
    <lineage>
        <taxon>Bacteria</taxon>
        <taxon>Pseudomonadati</taxon>
        <taxon>Pseudomonadota</taxon>
        <taxon>Betaproteobacteria</taxon>
        <taxon>Burkholderiales</taxon>
        <taxon>Comamonadaceae</taxon>
        <taxon>Caenimonas</taxon>
    </lineage>
</organism>
<dbReference type="GO" id="GO:0003677">
    <property type="term" value="F:DNA binding"/>
    <property type="evidence" value="ECO:0007669"/>
    <property type="project" value="InterPro"/>
</dbReference>
<dbReference type="Gene3D" id="1.10.260.40">
    <property type="entry name" value="lambda repressor-like DNA-binding domains"/>
    <property type="match status" value="1"/>
</dbReference>
<dbReference type="Pfam" id="PF01381">
    <property type="entry name" value="HTH_3"/>
    <property type="match status" value="1"/>
</dbReference>
<proteinExistence type="predicted"/>
<name>A0A844B3M9_9BURK</name>
<protein>
    <submittedName>
        <fullName evidence="2">Helix-turn-helix domain-containing protein</fullName>
    </submittedName>
</protein>